<dbReference type="SFLD" id="SFLDG00358">
    <property type="entry name" value="Main_(cytGST)"/>
    <property type="match status" value="1"/>
</dbReference>
<dbReference type="Pfam" id="PF13410">
    <property type="entry name" value="GST_C_2"/>
    <property type="match status" value="1"/>
</dbReference>
<sequence>MSDLTLVIGNKASSSWSLRPWLALKQIGVPFREITVPLRQAETKAEILRHSPAGKVPVLRDGDVTVHDSLAILEYLAESHPEAGLWPDDRGARAAARSISAEMHSGFVDLRRNMPMDVTDKHPGEGRTPEVLADIARITELWRDARARFGADGPFLFGRFTVADAMYAPVCTRFDTYGVELDEVAQAYVGTVLGLPAMREWYAAGAAEPWGALL</sequence>
<dbReference type="SFLD" id="SFLDS00019">
    <property type="entry name" value="Glutathione_Transferase_(cytos"/>
    <property type="match status" value="1"/>
</dbReference>
<proteinExistence type="predicted"/>
<dbReference type="EMBL" id="CP067420">
    <property type="protein sequence ID" value="QQP90038.1"/>
    <property type="molecule type" value="Genomic_DNA"/>
</dbReference>
<dbReference type="CDD" id="cd03043">
    <property type="entry name" value="GST_N_1"/>
    <property type="match status" value="1"/>
</dbReference>
<organism evidence="2 3">
    <name type="scientific">Skermanella cutis</name>
    <dbReference type="NCBI Taxonomy" id="2775420"/>
    <lineage>
        <taxon>Bacteria</taxon>
        <taxon>Pseudomonadati</taxon>
        <taxon>Pseudomonadota</taxon>
        <taxon>Alphaproteobacteria</taxon>
        <taxon>Rhodospirillales</taxon>
        <taxon>Azospirillaceae</taxon>
        <taxon>Skermanella</taxon>
    </lineage>
</organism>
<dbReference type="Gene3D" id="3.40.30.10">
    <property type="entry name" value="Glutaredoxin"/>
    <property type="match status" value="1"/>
</dbReference>
<name>A0ABX7B7D2_9PROT</name>
<dbReference type="RefSeq" id="WP_201076872.1">
    <property type="nucleotide sequence ID" value="NZ_CP067420.1"/>
</dbReference>
<evidence type="ECO:0000313" key="3">
    <source>
        <dbReference type="Proteomes" id="UP000595197"/>
    </source>
</evidence>
<dbReference type="InterPro" id="IPR036282">
    <property type="entry name" value="Glutathione-S-Trfase_C_sf"/>
</dbReference>
<dbReference type="PANTHER" id="PTHR42673">
    <property type="entry name" value="MALEYLACETOACETATE ISOMERASE"/>
    <property type="match status" value="1"/>
</dbReference>
<dbReference type="PROSITE" id="PS50404">
    <property type="entry name" value="GST_NTER"/>
    <property type="match status" value="1"/>
</dbReference>
<dbReference type="Proteomes" id="UP000595197">
    <property type="component" value="Chromosome"/>
</dbReference>
<protein>
    <submittedName>
        <fullName evidence="2">Glutathione S-transferase family protein</fullName>
    </submittedName>
</protein>
<accession>A0ABX7B7D2</accession>
<evidence type="ECO:0000259" key="1">
    <source>
        <dbReference type="PROSITE" id="PS50404"/>
    </source>
</evidence>
<reference evidence="2" key="1">
    <citation type="submission" date="2021-02" db="EMBL/GenBank/DDBJ databases">
        <title>Skermanella TT6 skin isolate.</title>
        <authorList>
            <person name="Lee K."/>
            <person name="Ganzorig M."/>
        </authorList>
    </citation>
    <scope>NUCLEOTIDE SEQUENCE</scope>
    <source>
        <strain evidence="2">TT6</strain>
    </source>
</reference>
<feature type="domain" description="GST N-terminal" evidence="1">
    <location>
        <begin position="4"/>
        <end position="84"/>
    </location>
</feature>
<dbReference type="SUPFAM" id="SSF47616">
    <property type="entry name" value="GST C-terminal domain-like"/>
    <property type="match status" value="1"/>
</dbReference>
<dbReference type="SUPFAM" id="SSF52833">
    <property type="entry name" value="Thioredoxin-like"/>
    <property type="match status" value="1"/>
</dbReference>
<gene>
    <name evidence="2" type="ORF">IGS68_01825</name>
</gene>
<dbReference type="InterPro" id="IPR036249">
    <property type="entry name" value="Thioredoxin-like_sf"/>
</dbReference>
<dbReference type="InterPro" id="IPR040079">
    <property type="entry name" value="Glutathione_S-Trfase"/>
</dbReference>
<dbReference type="PANTHER" id="PTHR42673:SF4">
    <property type="entry name" value="MALEYLACETOACETATE ISOMERASE"/>
    <property type="match status" value="1"/>
</dbReference>
<dbReference type="InterPro" id="IPR004045">
    <property type="entry name" value="Glutathione_S-Trfase_N"/>
</dbReference>
<dbReference type="Gene3D" id="1.20.1050.10">
    <property type="match status" value="1"/>
</dbReference>
<keyword evidence="3" id="KW-1185">Reference proteome</keyword>
<dbReference type="Pfam" id="PF13409">
    <property type="entry name" value="GST_N_2"/>
    <property type="match status" value="1"/>
</dbReference>
<evidence type="ECO:0000313" key="2">
    <source>
        <dbReference type="EMBL" id="QQP90038.1"/>
    </source>
</evidence>
<dbReference type="CDD" id="cd03194">
    <property type="entry name" value="GST_C_3"/>
    <property type="match status" value="1"/>
</dbReference>